<protein>
    <submittedName>
        <fullName evidence="1">Uncharacterized protein</fullName>
    </submittedName>
</protein>
<evidence type="ECO:0000313" key="2">
    <source>
        <dbReference type="Proteomes" id="UP000550508"/>
    </source>
</evidence>
<name>A0A849VRL6_9HYPH</name>
<evidence type="ECO:0000313" key="1">
    <source>
        <dbReference type="EMBL" id="NTS31299.1"/>
    </source>
</evidence>
<keyword evidence="2" id="KW-1185">Reference proteome</keyword>
<comment type="caution">
    <text evidence="1">The sequence shown here is derived from an EMBL/GenBank/DDBJ whole genome shotgun (WGS) entry which is preliminary data.</text>
</comment>
<gene>
    <name evidence="1" type="ORF">HQ945_08525</name>
</gene>
<dbReference type="AlphaFoldDB" id="A0A849VRL6"/>
<dbReference type="Proteomes" id="UP000550508">
    <property type="component" value="Unassembled WGS sequence"/>
</dbReference>
<proteinExistence type="predicted"/>
<dbReference type="EMBL" id="JABUMX010000002">
    <property type="protein sequence ID" value="NTS31299.1"/>
    <property type="molecule type" value="Genomic_DNA"/>
</dbReference>
<dbReference type="RefSeq" id="WP_174207954.1">
    <property type="nucleotide sequence ID" value="NZ_JABUMX010000002.1"/>
</dbReference>
<organism evidence="1 2">
    <name type="scientific">Phyllobacterium pellucidum</name>
    <dbReference type="NCBI Taxonomy" id="2740464"/>
    <lineage>
        <taxon>Bacteria</taxon>
        <taxon>Pseudomonadati</taxon>
        <taxon>Pseudomonadota</taxon>
        <taxon>Alphaproteobacteria</taxon>
        <taxon>Hyphomicrobiales</taxon>
        <taxon>Phyllobacteriaceae</taxon>
        <taxon>Phyllobacterium</taxon>
    </lineage>
</organism>
<accession>A0A849VRL6</accession>
<sequence>MAWVKAVIQFKPASIGTGIKATLRGKKTAILLLNIDMKSASALGVSDQDKVEVLLGDGPQHGMIRLRKNNSVGQAIVEKKATGKGDYFLIKLGHQAMFVNRVEPAKWCQWEKVQEEGGWFEIVLPKWADETRQKVESKVAALPAAAAPKGPHERAKAFGTVTSRLMGDPEPSRSALAQKG</sequence>
<reference evidence="1 2" key="1">
    <citation type="submission" date="2020-05" db="EMBL/GenBank/DDBJ databases">
        <authorList>
            <person name="Kim M.K."/>
        </authorList>
    </citation>
    <scope>NUCLEOTIDE SEQUENCE [LARGE SCALE GENOMIC DNA]</scope>
    <source>
        <strain evidence="1 2">BT25</strain>
    </source>
</reference>